<evidence type="ECO:0000259" key="7">
    <source>
        <dbReference type="PROSITE" id="PS50045"/>
    </source>
</evidence>
<dbReference type="InterPro" id="IPR003593">
    <property type="entry name" value="AAA+_ATPase"/>
</dbReference>
<dbReference type="CDD" id="cd19920">
    <property type="entry name" value="REC_PA4781-like"/>
    <property type="match status" value="1"/>
</dbReference>
<dbReference type="SUPFAM" id="SSF52540">
    <property type="entry name" value="P-loop containing nucleoside triphosphate hydrolases"/>
    <property type="match status" value="1"/>
</dbReference>
<dbReference type="PROSITE" id="PS00688">
    <property type="entry name" value="SIGMA54_INTERACT_3"/>
    <property type="match status" value="1"/>
</dbReference>
<dbReference type="EMBL" id="JAASQJ010000002">
    <property type="protein sequence ID" value="NIJ52929.1"/>
    <property type="molecule type" value="Genomic_DNA"/>
</dbReference>
<evidence type="ECO:0000256" key="3">
    <source>
        <dbReference type="ARBA" id="ARBA00023015"/>
    </source>
</evidence>
<dbReference type="PROSITE" id="PS50045">
    <property type="entry name" value="SIGMA54_INTERACT_4"/>
    <property type="match status" value="1"/>
</dbReference>
<evidence type="ECO:0000259" key="8">
    <source>
        <dbReference type="PROSITE" id="PS50110"/>
    </source>
</evidence>
<keyword evidence="10" id="KW-1185">Reference proteome</keyword>
<reference evidence="9 10" key="1">
    <citation type="submission" date="2020-03" db="EMBL/GenBank/DDBJ databases">
        <title>Genomic Encyclopedia of Type Strains, Phase IV (KMG-IV): sequencing the most valuable type-strain genomes for metagenomic binning, comparative biology and taxonomic classification.</title>
        <authorList>
            <person name="Goeker M."/>
        </authorList>
    </citation>
    <scope>NUCLEOTIDE SEQUENCE [LARGE SCALE GENOMIC DNA]</scope>
    <source>
        <strain evidence="9 10">DSM 102865</strain>
    </source>
</reference>
<dbReference type="InterPro" id="IPR025943">
    <property type="entry name" value="Sigma_54_int_dom_ATP-bd_2"/>
</dbReference>
<evidence type="ECO:0000256" key="5">
    <source>
        <dbReference type="ARBA" id="ARBA00023163"/>
    </source>
</evidence>
<dbReference type="GO" id="GO:0003677">
    <property type="term" value="F:DNA binding"/>
    <property type="evidence" value="ECO:0007669"/>
    <property type="project" value="UniProtKB-KW"/>
</dbReference>
<accession>A0ABX0ULT4</accession>
<dbReference type="PROSITE" id="PS50110">
    <property type="entry name" value="RESPONSE_REGULATORY"/>
    <property type="match status" value="1"/>
</dbReference>
<dbReference type="SUPFAM" id="SSF46689">
    <property type="entry name" value="Homeodomain-like"/>
    <property type="match status" value="1"/>
</dbReference>
<dbReference type="Gene3D" id="3.40.50.300">
    <property type="entry name" value="P-loop containing nucleotide triphosphate hydrolases"/>
    <property type="match status" value="1"/>
</dbReference>
<proteinExistence type="predicted"/>
<feature type="modified residue" description="4-aspartylphosphate" evidence="6">
    <location>
        <position position="61"/>
    </location>
</feature>
<dbReference type="InterPro" id="IPR001789">
    <property type="entry name" value="Sig_transdc_resp-reg_receiver"/>
</dbReference>
<dbReference type="Gene3D" id="1.10.8.60">
    <property type="match status" value="1"/>
</dbReference>
<evidence type="ECO:0000313" key="9">
    <source>
        <dbReference type="EMBL" id="NIJ52929.1"/>
    </source>
</evidence>
<dbReference type="InterPro" id="IPR002078">
    <property type="entry name" value="Sigma_54_int"/>
</dbReference>
<dbReference type="InterPro" id="IPR009057">
    <property type="entry name" value="Homeodomain-like_sf"/>
</dbReference>
<dbReference type="InterPro" id="IPR025944">
    <property type="entry name" value="Sigma_54_int_dom_CS"/>
</dbReference>
<dbReference type="InterPro" id="IPR011006">
    <property type="entry name" value="CheY-like_superfamily"/>
</dbReference>
<dbReference type="Pfam" id="PF00072">
    <property type="entry name" value="Response_reg"/>
    <property type="match status" value="1"/>
</dbReference>
<name>A0ABX0ULT4_9BACT</name>
<evidence type="ECO:0000256" key="6">
    <source>
        <dbReference type="PROSITE-ProRule" id="PRU00169"/>
    </source>
</evidence>
<keyword evidence="2" id="KW-0067">ATP-binding</keyword>
<dbReference type="PANTHER" id="PTHR32071:SF117">
    <property type="entry name" value="PTS-DEPENDENT DIHYDROXYACETONE KINASE OPERON REGULATORY PROTEIN-RELATED"/>
    <property type="match status" value="1"/>
</dbReference>
<keyword evidence="6" id="KW-0597">Phosphoprotein</keyword>
<dbReference type="InterPro" id="IPR058031">
    <property type="entry name" value="AAA_lid_NorR"/>
</dbReference>
<dbReference type="SMART" id="SM00448">
    <property type="entry name" value="REC"/>
    <property type="match status" value="1"/>
</dbReference>
<dbReference type="Gene3D" id="1.10.10.60">
    <property type="entry name" value="Homeodomain-like"/>
    <property type="match status" value="1"/>
</dbReference>
<dbReference type="SUPFAM" id="SSF52172">
    <property type="entry name" value="CheY-like"/>
    <property type="match status" value="1"/>
</dbReference>
<dbReference type="InterPro" id="IPR025662">
    <property type="entry name" value="Sigma_54_int_dom_ATP-bd_1"/>
</dbReference>
<protein>
    <submittedName>
        <fullName evidence="9">DNA-binding NtrC family response regulator</fullName>
    </submittedName>
</protein>
<comment type="caution">
    <text evidence="9">The sequence shown here is derived from an EMBL/GenBank/DDBJ whole genome shotgun (WGS) entry which is preliminary data.</text>
</comment>
<keyword evidence="3" id="KW-0805">Transcription regulation</keyword>
<dbReference type="PANTHER" id="PTHR32071">
    <property type="entry name" value="TRANSCRIPTIONAL REGULATORY PROTEIN"/>
    <property type="match status" value="1"/>
</dbReference>
<evidence type="ECO:0000313" key="10">
    <source>
        <dbReference type="Proteomes" id="UP001179181"/>
    </source>
</evidence>
<keyword evidence="1" id="KW-0547">Nucleotide-binding</keyword>
<dbReference type="PROSITE" id="PS00676">
    <property type="entry name" value="SIGMA54_INTERACT_2"/>
    <property type="match status" value="1"/>
</dbReference>
<keyword evidence="5" id="KW-0804">Transcription</keyword>
<dbReference type="Proteomes" id="UP001179181">
    <property type="component" value="Unassembled WGS sequence"/>
</dbReference>
<dbReference type="Gene3D" id="3.40.50.2300">
    <property type="match status" value="1"/>
</dbReference>
<evidence type="ECO:0000256" key="4">
    <source>
        <dbReference type="ARBA" id="ARBA00023125"/>
    </source>
</evidence>
<dbReference type="SMART" id="SM00382">
    <property type="entry name" value="AAA"/>
    <property type="match status" value="1"/>
</dbReference>
<dbReference type="Pfam" id="PF25601">
    <property type="entry name" value="AAA_lid_14"/>
    <property type="match status" value="1"/>
</dbReference>
<keyword evidence="4 9" id="KW-0238">DNA-binding</keyword>
<dbReference type="RefSeq" id="WP_167269713.1">
    <property type="nucleotide sequence ID" value="NZ_JAASQJ010000002.1"/>
</dbReference>
<evidence type="ECO:0000256" key="1">
    <source>
        <dbReference type="ARBA" id="ARBA00022741"/>
    </source>
</evidence>
<dbReference type="InterPro" id="IPR027417">
    <property type="entry name" value="P-loop_NTPase"/>
</dbReference>
<dbReference type="Pfam" id="PF00158">
    <property type="entry name" value="Sigma54_activat"/>
    <property type="match status" value="1"/>
</dbReference>
<feature type="domain" description="Response regulatory" evidence="8">
    <location>
        <begin position="12"/>
        <end position="128"/>
    </location>
</feature>
<dbReference type="CDD" id="cd00009">
    <property type="entry name" value="AAA"/>
    <property type="match status" value="1"/>
</dbReference>
<organism evidence="9 10">
    <name type="scientific">Dyadobacter arcticus</name>
    <dbReference type="NCBI Taxonomy" id="1078754"/>
    <lineage>
        <taxon>Bacteria</taxon>
        <taxon>Pseudomonadati</taxon>
        <taxon>Bacteroidota</taxon>
        <taxon>Cytophagia</taxon>
        <taxon>Cytophagales</taxon>
        <taxon>Spirosomataceae</taxon>
        <taxon>Dyadobacter</taxon>
    </lineage>
</organism>
<dbReference type="PROSITE" id="PS00675">
    <property type="entry name" value="SIGMA54_INTERACT_1"/>
    <property type="match status" value="1"/>
</dbReference>
<sequence>MKNGLSGETMNTILIVDDTPNNISILFDVLTKSAYKVLVATDGKSALEQAAYALPDLILLDVMMPGMSGFETCRLLKNNTATQAIPVIFMTALTETINKVNGFNMGAVDYITKPFEIHEVQSRIGTHLALANLRQKLEQMVTDRTADLNNALAEVGQLKDQLQAENVYLKQEIKESKNPDDIISQSKSFEKVLNKIRQVAPTNSTVLITGESGTGKELLARAVHHLSNRKNRPLIKLNCAALPASLIESELFGHEKGAFTGATAQKNGRFELADGGTLFLDEIGEMPLELQPKLLRVLQEGEFERIGSTKTLKVNVRIIAATNRDLEKEIAEGRFREDLYYRLNVFPVLSIPLRDRKEDIPLLVNHFCMKHGADQGKVIDQVPQKVIDALVAYHWPGNIRELENVVERSIIMSPGRTLMLDDWSPRKPATAPKGSLMTMEECEREHIIHILNKTNWKVSGNNGAAQILDMVPTTLDSRMRKLGIKRPGQFPI</sequence>
<gene>
    <name evidence="9" type="ORF">FHS68_002099</name>
</gene>
<evidence type="ECO:0000256" key="2">
    <source>
        <dbReference type="ARBA" id="ARBA00022840"/>
    </source>
</evidence>
<feature type="domain" description="Sigma-54 factor interaction" evidence="7">
    <location>
        <begin position="182"/>
        <end position="411"/>
    </location>
</feature>